<evidence type="ECO:0000256" key="10">
    <source>
        <dbReference type="ARBA" id="ARBA00022842"/>
    </source>
</evidence>
<dbReference type="Gene3D" id="3.30.1490.100">
    <property type="entry name" value="DNA polymerase, Y-family, little finger domain"/>
    <property type="match status" value="1"/>
</dbReference>
<proteinExistence type="inferred from homology"/>
<keyword evidence="6 15" id="KW-0548">Nucleotidyltransferase</keyword>
<dbReference type="Gene3D" id="1.10.150.20">
    <property type="entry name" value="5' to 3' exonuclease, C-terminal subdomain"/>
    <property type="match status" value="1"/>
</dbReference>
<dbReference type="Pfam" id="PF21999">
    <property type="entry name" value="IMS_HHH_1"/>
    <property type="match status" value="1"/>
</dbReference>
<dbReference type="InterPro" id="IPR050116">
    <property type="entry name" value="DNA_polymerase-Y"/>
</dbReference>
<dbReference type="EMBL" id="FOHV01000004">
    <property type="protein sequence ID" value="SES83235.1"/>
    <property type="molecule type" value="Genomic_DNA"/>
</dbReference>
<comment type="subunit">
    <text evidence="15">Monomer.</text>
</comment>
<dbReference type="AlphaFoldDB" id="A0A1H9ZQY7"/>
<evidence type="ECO:0000256" key="2">
    <source>
        <dbReference type="ARBA" id="ARBA00010945"/>
    </source>
</evidence>
<dbReference type="Gene3D" id="3.40.1170.60">
    <property type="match status" value="1"/>
</dbReference>
<evidence type="ECO:0000313" key="18">
    <source>
        <dbReference type="Proteomes" id="UP000242642"/>
    </source>
</evidence>
<keyword evidence="8 15" id="KW-0479">Metal-binding</keyword>
<dbReference type="PANTHER" id="PTHR11076:SF33">
    <property type="entry name" value="DNA POLYMERASE KAPPA"/>
    <property type="match status" value="1"/>
</dbReference>
<evidence type="ECO:0000256" key="8">
    <source>
        <dbReference type="ARBA" id="ARBA00022723"/>
    </source>
</evidence>
<evidence type="ECO:0000256" key="15">
    <source>
        <dbReference type="HAMAP-Rule" id="MF_01113"/>
    </source>
</evidence>
<name>A0A1H9ZQY7_9GAMM</name>
<dbReference type="GO" id="GO:0042276">
    <property type="term" value="P:error-prone translesion synthesis"/>
    <property type="evidence" value="ECO:0007669"/>
    <property type="project" value="TreeGrafter"/>
</dbReference>
<evidence type="ECO:0000256" key="13">
    <source>
        <dbReference type="ARBA" id="ARBA00023204"/>
    </source>
</evidence>
<keyword evidence="12 15" id="KW-0238">DNA-binding</keyword>
<dbReference type="SUPFAM" id="SSF56672">
    <property type="entry name" value="DNA/RNA polymerases"/>
    <property type="match status" value="1"/>
</dbReference>
<comment type="cofactor">
    <cofactor evidence="15">
        <name>Mg(2+)</name>
        <dbReference type="ChEBI" id="CHEBI:18420"/>
    </cofactor>
    <text evidence="15">Binds 2 magnesium ions per subunit.</text>
</comment>
<keyword evidence="11 15" id="KW-0239">DNA-directed DNA polymerase</keyword>
<evidence type="ECO:0000259" key="16">
    <source>
        <dbReference type="PROSITE" id="PS50173"/>
    </source>
</evidence>
<organism evidence="17 18">
    <name type="scientific">Thorsellia anophelis DSM 18579</name>
    <dbReference type="NCBI Taxonomy" id="1123402"/>
    <lineage>
        <taxon>Bacteria</taxon>
        <taxon>Pseudomonadati</taxon>
        <taxon>Pseudomonadota</taxon>
        <taxon>Gammaproteobacteria</taxon>
        <taxon>Enterobacterales</taxon>
        <taxon>Thorselliaceae</taxon>
        <taxon>Thorsellia</taxon>
    </lineage>
</organism>
<sequence length="357" mass="40752">MAQIKKFIHIDMDCFYAAVEMRENPHYKTLPLAIGGPPDKRGVISTANYIARQFGVKSAMATGQAIKLCPNLIILPGRINFYKQVSEQIHEIFRRYTNLIEPLSLDEAYLDVTNSRVFDGSATLIAQDIRKAIYDELNLTASAGVASLMFLAKIASDINKPNGQFVITPNEVNSFIEGLELRKIPGIGKVTAEKLKILGFKTCLDIKKSNLPFLVQKFGKLGISMWNKAHGIDDREVVSDRVRKSISVEKTLNEDIYDWKEFTHHFDILYRELEQRINRNDAIQLIRKINVKIKFEDFKQTTLEMVSSELNYLAYMDLSKRVWDGRRNMRGVRTIGLGTILSAKEPIEKQQLSLMFD</sequence>
<dbReference type="HAMAP" id="MF_01113">
    <property type="entry name" value="DNApol_IV"/>
    <property type="match status" value="1"/>
</dbReference>
<dbReference type="CDD" id="cd03586">
    <property type="entry name" value="PolY_Pol_IV_kappa"/>
    <property type="match status" value="1"/>
</dbReference>
<dbReference type="InterPro" id="IPR017961">
    <property type="entry name" value="DNA_pol_Y-fam_little_finger"/>
</dbReference>
<dbReference type="Pfam" id="PF00817">
    <property type="entry name" value="IMS"/>
    <property type="match status" value="1"/>
</dbReference>
<feature type="binding site" evidence="15">
    <location>
        <position position="11"/>
    </location>
    <ligand>
        <name>Mg(2+)</name>
        <dbReference type="ChEBI" id="CHEBI:18420"/>
    </ligand>
</feature>
<dbReference type="NCBIfam" id="NF002677">
    <property type="entry name" value="PRK02406.1"/>
    <property type="match status" value="1"/>
</dbReference>
<keyword evidence="5 15" id="KW-0808">Transferase</keyword>
<dbReference type="PROSITE" id="PS50173">
    <property type="entry name" value="UMUC"/>
    <property type="match status" value="1"/>
</dbReference>
<keyword evidence="18" id="KW-1185">Reference proteome</keyword>
<evidence type="ECO:0000256" key="6">
    <source>
        <dbReference type="ARBA" id="ARBA00022695"/>
    </source>
</evidence>
<evidence type="ECO:0000313" key="17">
    <source>
        <dbReference type="EMBL" id="SES83235.1"/>
    </source>
</evidence>
<comment type="subcellular location">
    <subcellularLocation>
        <location evidence="1 15">Cytoplasm</location>
    </subcellularLocation>
</comment>
<dbReference type="InterPro" id="IPR036775">
    <property type="entry name" value="DNA_pol_Y-fam_lit_finger_sf"/>
</dbReference>
<dbReference type="GO" id="GO:0006261">
    <property type="term" value="P:DNA-templated DNA replication"/>
    <property type="evidence" value="ECO:0007669"/>
    <property type="project" value="UniProtKB-UniRule"/>
</dbReference>
<keyword evidence="4 15" id="KW-0963">Cytoplasm</keyword>
<dbReference type="GO" id="GO:0000287">
    <property type="term" value="F:magnesium ion binding"/>
    <property type="evidence" value="ECO:0007669"/>
    <property type="project" value="UniProtKB-UniRule"/>
</dbReference>
<accession>A0A1H9ZQY7</accession>
<dbReference type="InterPro" id="IPR043128">
    <property type="entry name" value="Rev_trsase/Diguanyl_cyclase"/>
</dbReference>
<dbReference type="PANTHER" id="PTHR11076">
    <property type="entry name" value="DNA REPAIR POLYMERASE UMUC / TRANSFERASE FAMILY MEMBER"/>
    <property type="match status" value="1"/>
</dbReference>
<evidence type="ECO:0000256" key="4">
    <source>
        <dbReference type="ARBA" id="ARBA00022490"/>
    </source>
</evidence>
<feature type="active site" evidence="15">
    <location>
        <position position="107"/>
    </location>
</feature>
<dbReference type="FunFam" id="3.40.1170.60:FF:000001">
    <property type="entry name" value="DNA polymerase IV"/>
    <property type="match status" value="1"/>
</dbReference>
<gene>
    <name evidence="15" type="primary">dinB</name>
    <name evidence="17" type="ORF">SAMN02583745_00622</name>
</gene>
<comment type="function">
    <text evidence="15">Poorly processive, error-prone DNA polymerase involved in untargeted mutagenesis. Copies undamaged DNA at stalled replication forks, which arise in vivo from mismatched or misaligned primer ends. These misaligned primers can be extended by PolIV. Exhibits no 3'-5' exonuclease (proofreading) activity. May be involved in translesional synthesis, in conjunction with the beta clamp from PolIII.</text>
</comment>
<evidence type="ECO:0000256" key="14">
    <source>
        <dbReference type="ARBA" id="ARBA00049244"/>
    </source>
</evidence>
<evidence type="ECO:0000256" key="5">
    <source>
        <dbReference type="ARBA" id="ARBA00022679"/>
    </source>
</evidence>
<dbReference type="InterPro" id="IPR022880">
    <property type="entry name" value="DNApol_IV"/>
</dbReference>
<protein>
    <recommendedName>
        <fullName evidence="15">DNA polymerase IV</fullName>
        <shortName evidence="15">Pol IV</shortName>
        <ecNumber evidence="15">2.7.7.7</ecNumber>
    </recommendedName>
</protein>
<dbReference type="Proteomes" id="UP000242642">
    <property type="component" value="Unassembled WGS sequence"/>
</dbReference>
<dbReference type="GO" id="GO:0005829">
    <property type="term" value="C:cytosol"/>
    <property type="evidence" value="ECO:0007669"/>
    <property type="project" value="TreeGrafter"/>
</dbReference>
<evidence type="ECO:0000256" key="9">
    <source>
        <dbReference type="ARBA" id="ARBA00022763"/>
    </source>
</evidence>
<keyword evidence="10 15" id="KW-0460">Magnesium</keyword>
<evidence type="ECO:0000256" key="7">
    <source>
        <dbReference type="ARBA" id="ARBA00022705"/>
    </source>
</evidence>
<keyword evidence="9 15" id="KW-0227">DNA damage</keyword>
<dbReference type="GO" id="GO:0003887">
    <property type="term" value="F:DNA-directed DNA polymerase activity"/>
    <property type="evidence" value="ECO:0007669"/>
    <property type="project" value="UniProtKB-UniRule"/>
</dbReference>
<dbReference type="Gene3D" id="3.30.70.270">
    <property type="match status" value="1"/>
</dbReference>
<feature type="domain" description="UmuC" evidence="16">
    <location>
        <begin position="7"/>
        <end position="188"/>
    </location>
</feature>
<comment type="catalytic activity">
    <reaction evidence="14 15">
        <text>DNA(n) + a 2'-deoxyribonucleoside 5'-triphosphate = DNA(n+1) + diphosphate</text>
        <dbReference type="Rhea" id="RHEA:22508"/>
        <dbReference type="Rhea" id="RHEA-COMP:17339"/>
        <dbReference type="Rhea" id="RHEA-COMP:17340"/>
        <dbReference type="ChEBI" id="CHEBI:33019"/>
        <dbReference type="ChEBI" id="CHEBI:61560"/>
        <dbReference type="ChEBI" id="CHEBI:173112"/>
        <dbReference type="EC" id="2.7.7.7"/>
    </reaction>
</comment>
<dbReference type="GO" id="GO:0006281">
    <property type="term" value="P:DNA repair"/>
    <property type="evidence" value="ECO:0007669"/>
    <property type="project" value="UniProtKB-UniRule"/>
</dbReference>
<keyword evidence="7 15" id="KW-0235">DNA replication</keyword>
<feature type="binding site" evidence="15">
    <location>
        <position position="106"/>
    </location>
    <ligand>
        <name>Mg(2+)</name>
        <dbReference type="ChEBI" id="CHEBI:18420"/>
    </ligand>
</feature>
<evidence type="ECO:0000256" key="11">
    <source>
        <dbReference type="ARBA" id="ARBA00022932"/>
    </source>
</evidence>
<evidence type="ECO:0000256" key="12">
    <source>
        <dbReference type="ARBA" id="ARBA00023125"/>
    </source>
</evidence>
<reference evidence="18" key="1">
    <citation type="submission" date="2016-10" db="EMBL/GenBank/DDBJ databases">
        <authorList>
            <person name="Varghese N."/>
            <person name="Submissions S."/>
        </authorList>
    </citation>
    <scope>NUCLEOTIDE SEQUENCE [LARGE SCALE GENOMIC DNA]</scope>
    <source>
        <strain evidence="18">DSM 18579</strain>
    </source>
</reference>
<dbReference type="GO" id="GO:0009432">
    <property type="term" value="P:SOS response"/>
    <property type="evidence" value="ECO:0007669"/>
    <property type="project" value="TreeGrafter"/>
</dbReference>
<dbReference type="GO" id="GO:0003684">
    <property type="term" value="F:damaged DNA binding"/>
    <property type="evidence" value="ECO:0007669"/>
    <property type="project" value="InterPro"/>
</dbReference>
<dbReference type="EC" id="2.7.7.7" evidence="15"/>
<dbReference type="InterPro" id="IPR053848">
    <property type="entry name" value="IMS_HHH_1"/>
</dbReference>
<dbReference type="InterPro" id="IPR043502">
    <property type="entry name" value="DNA/RNA_pol_sf"/>
</dbReference>
<dbReference type="SUPFAM" id="SSF100879">
    <property type="entry name" value="Lesion bypass DNA polymerase (Y-family), little finger domain"/>
    <property type="match status" value="1"/>
</dbReference>
<feature type="site" description="Substrate discrimination" evidence="15">
    <location>
        <position position="16"/>
    </location>
</feature>
<dbReference type="InterPro" id="IPR001126">
    <property type="entry name" value="UmuC"/>
</dbReference>
<keyword evidence="3 15" id="KW-0515">Mutator protein</keyword>
<dbReference type="Pfam" id="PF11799">
    <property type="entry name" value="IMS_C"/>
    <property type="match status" value="1"/>
</dbReference>
<keyword evidence="13 15" id="KW-0234">DNA repair</keyword>
<dbReference type="STRING" id="1123402.SAMN02583745_00622"/>
<evidence type="ECO:0000256" key="3">
    <source>
        <dbReference type="ARBA" id="ARBA00022457"/>
    </source>
</evidence>
<comment type="similarity">
    <text evidence="2 15">Belongs to the DNA polymerase type-Y family.</text>
</comment>
<evidence type="ECO:0000256" key="1">
    <source>
        <dbReference type="ARBA" id="ARBA00004496"/>
    </source>
</evidence>